<name>A0A7J6TU79_PEROL</name>
<dbReference type="GO" id="GO:0008270">
    <property type="term" value="F:zinc ion binding"/>
    <property type="evidence" value="ECO:0007669"/>
    <property type="project" value="TreeGrafter"/>
</dbReference>
<protein>
    <submittedName>
        <fullName evidence="4">Uncharacterized protein</fullName>
    </submittedName>
</protein>
<proteinExistence type="inferred from homology"/>
<evidence type="ECO:0000313" key="4">
    <source>
        <dbReference type="EMBL" id="KAF4748020.1"/>
    </source>
</evidence>
<dbReference type="PANTHER" id="PTHR12857">
    <property type="entry name" value="CXXC MOTIF CONTAINING ZINC BINDING PROTEIN"/>
    <property type="match status" value="1"/>
</dbReference>
<dbReference type="SUPFAM" id="SSF141678">
    <property type="entry name" value="MAL13P1.257-like"/>
    <property type="match status" value="1"/>
</dbReference>
<dbReference type="PANTHER" id="PTHR12857:SF0">
    <property type="entry name" value="CXXC MOTIF CONTAINING ZINC BINDING PROTEIN"/>
    <property type="match status" value="1"/>
</dbReference>
<dbReference type="AlphaFoldDB" id="A0A7J6TU79"/>
<gene>
    <name evidence="4" type="ORF">FOZ62_024525</name>
</gene>
<accession>A0A7J6TU79</accession>
<sequence>MISITVMVVQILYVKANLEGLSSIAAPSDHYWCFDVAGSNTDEVRRRVTVNCMDEEEVSGSRGKANLVIHFKDLKKEATVVRTTIKKKKLESKYTDDDNGKWVPLIAFECRGCEITKWHPERGYIAVSEGGTVFDDVDLADDWCEYDADNDAAVGVYDLDWKLERQ</sequence>
<evidence type="ECO:0000256" key="3">
    <source>
        <dbReference type="ARBA" id="ARBA00022833"/>
    </source>
</evidence>
<evidence type="ECO:0000256" key="1">
    <source>
        <dbReference type="ARBA" id="ARBA00007818"/>
    </source>
</evidence>
<dbReference type="EMBL" id="JABANM010005197">
    <property type="protein sequence ID" value="KAF4748020.1"/>
    <property type="molecule type" value="Genomic_DNA"/>
</dbReference>
<comment type="similarity">
    <text evidence="1">Belongs to the UPF0587 family.</text>
</comment>
<comment type="caution">
    <text evidence="4">The sequence shown here is derived from an EMBL/GenBank/DDBJ whole genome shotgun (WGS) entry which is preliminary data.</text>
</comment>
<dbReference type="InterPro" id="IPR008584">
    <property type="entry name" value="CXXC_Zn-binding_euk"/>
</dbReference>
<dbReference type="Pfam" id="PF05907">
    <property type="entry name" value="CXXC_Zn-b_euk"/>
    <property type="match status" value="1"/>
</dbReference>
<organism evidence="4 5">
    <name type="scientific">Perkinsus olseni</name>
    <name type="common">Perkinsus atlanticus</name>
    <dbReference type="NCBI Taxonomy" id="32597"/>
    <lineage>
        <taxon>Eukaryota</taxon>
        <taxon>Sar</taxon>
        <taxon>Alveolata</taxon>
        <taxon>Perkinsozoa</taxon>
        <taxon>Perkinsea</taxon>
        <taxon>Perkinsida</taxon>
        <taxon>Perkinsidae</taxon>
        <taxon>Perkinsus</taxon>
    </lineage>
</organism>
<evidence type="ECO:0000313" key="5">
    <source>
        <dbReference type="Proteomes" id="UP000574390"/>
    </source>
</evidence>
<reference evidence="4 5" key="1">
    <citation type="submission" date="2020-04" db="EMBL/GenBank/DDBJ databases">
        <title>Perkinsus olseni comparative genomics.</title>
        <authorList>
            <person name="Bogema D.R."/>
        </authorList>
    </citation>
    <scope>NUCLEOTIDE SEQUENCE [LARGE SCALE GENOMIC DNA]</scope>
    <source>
        <strain evidence="4">ATCC PRA-205</strain>
    </source>
</reference>
<evidence type="ECO:0000256" key="2">
    <source>
        <dbReference type="ARBA" id="ARBA00022723"/>
    </source>
</evidence>
<dbReference type="Proteomes" id="UP000574390">
    <property type="component" value="Unassembled WGS sequence"/>
</dbReference>
<keyword evidence="3" id="KW-0862">Zinc</keyword>
<keyword evidence="2" id="KW-0479">Metal-binding</keyword>